<dbReference type="SUPFAM" id="SSF51419">
    <property type="entry name" value="PLP-binding barrel"/>
    <property type="match status" value="1"/>
</dbReference>
<organism evidence="4 5">
    <name type="scientific">Alkalibacillus salilacus</name>
    <dbReference type="NCBI Taxonomy" id="284582"/>
    <lineage>
        <taxon>Bacteria</taxon>
        <taxon>Bacillati</taxon>
        <taxon>Bacillota</taxon>
        <taxon>Bacilli</taxon>
        <taxon>Bacillales</taxon>
        <taxon>Bacillaceae</taxon>
        <taxon>Alkalibacillus</taxon>
    </lineage>
</organism>
<dbReference type="InterPro" id="IPR042208">
    <property type="entry name" value="D-ser_dehydrat-like_sf"/>
</dbReference>
<dbReference type="InterPro" id="IPR001608">
    <property type="entry name" value="Ala_racemase_N"/>
</dbReference>
<dbReference type="Pfam" id="PF14031">
    <property type="entry name" value="D-ser_dehydrat"/>
    <property type="match status" value="1"/>
</dbReference>
<accession>A0ABT9VB92</accession>
<comment type="caution">
    <text evidence="4">The sequence shown here is derived from an EMBL/GenBank/DDBJ whole genome shotgun (WGS) entry which is preliminary data.</text>
</comment>
<dbReference type="PANTHER" id="PTHR28004">
    <property type="entry name" value="ZGC:162816-RELATED"/>
    <property type="match status" value="1"/>
</dbReference>
<comment type="similarity">
    <text evidence="1">Belongs to the DSD1 family.</text>
</comment>
<name>A0ABT9VB92_9BACI</name>
<keyword evidence="5" id="KW-1185">Reference proteome</keyword>
<feature type="domain" description="D-serine dehydratase-like" evidence="3">
    <location>
        <begin position="249"/>
        <end position="346"/>
    </location>
</feature>
<dbReference type="Gene3D" id="3.20.20.10">
    <property type="entry name" value="Alanine racemase"/>
    <property type="match status" value="1"/>
</dbReference>
<evidence type="ECO:0000256" key="2">
    <source>
        <dbReference type="ARBA" id="ARBA00023239"/>
    </source>
</evidence>
<protein>
    <submittedName>
        <fullName evidence="4">D-serine deaminase-like pyridoxal phosphate-dependent protein</fullName>
    </submittedName>
</protein>
<dbReference type="InterPro" id="IPR029066">
    <property type="entry name" value="PLP-binding_barrel"/>
</dbReference>
<evidence type="ECO:0000259" key="3">
    <source>
        <dbReference type="SMART" id="SM01119"/>
    </source>
</evidence>
<evidence type="ECO:0000313" key="4">
    <source>
        <dbReference type="EMBL" id="MDQ0158216.1"/>
    </source>
</evidence>
<dbReference type="Gene3D" id="2.40.37.20">
    <property type="entry name" value="D-serine dehydratase-like domain"/>
    <property type="match status" value="1"/>
</dbReference>
<dbReference type="PANTHER" id="PTHR28004:SF2">
    <property type="entry name" value="D-SERINE DEHYDRATASE"/>
    <property type="match status" value="1"/>
</dbReference>
<dbReference type="InterPro" id="IPR051466">
    <property type="entry name" value="D-amino_acid_metab_enzyme"/>
</dbReference>
<dbReference type="Proteomes" id="UP001224359">
    <property type="component" value="Unassembled WGS sequence"/>
</dbReference>
<reference evidence="4 5" key="1">
    <citation type="submission" date="2023-07" db="EMBL/GenBank/DDBJ databases">
        <title>Genomic Encyclopedia of Type Strains, Phase IV (KMG-IV): sequencing the most valuable type-strain genomes for metagenomic binning, comparative biology and taxonomic classification.</title>
        <authorList>
            <person name="Goeker M."/>
        </authorList>
    </citation>
    <scope>NUCLEOTIDE SEQUENCE [LARGE SCALE GENOMIC DNA]</scope>
    <source>
        <strain evidence="4 5">DSM 16460</strain>
    </source>
</reference>
<evidence type="ECO:0000313" key="5">
    <source>
        <dbReference type="Proteomes" id="UP001224359"/>
    </source>
</evidence>
<dbReference type="RefSeq" id="WP_306973750.1">
    <property type="nucleotide sequence ID" value="NZ_JAUSTQ010000001.1"/>
</dbReference>
<proteinExistence type="inferred from homology"/>
<dbReference type="SMART" id="SM01119">
    <property type="entry name" value="D-ser_dehydrat"/>
    <property type="match status" value="1"/>
</dbReference>
<sequence length="359" mass="38359">MTEDTPQLCLNAKVMERNLDRLATFAKENELSFRPHVKTHKSKQIARKQMDAGAVGVTVATLDEAEVMIDAGIPSVMVAYPITKAEKIARLKTLAERAHMIVSIDTTVGADLLSEAFVQESVDVWLKVNSGLNRCGVEPGEEAAKLAQYVSELPGLNLTGIYTHAGHAYGATSEDERLAIAKQEAESVVTSAGRCEDAGITIPHRSIGTTPTVFDAGVYDGVTDIRPGNAIFYDMVQVGLGVAKPEDCAVTVKATVASKHTNRLVIDAGSKALSLEKGAHGNESVVGFGYVAEHPELMIEKLSEEHGVIPIDPDSNCPLAINDTIHIIPNHACVTVNLFDSYVVSTGEIWSVDARGGSK</sequence>
<gene>
    <name evidence="4" type="ORF">J2S77_000166</name>
</gene>
<dbReference type="Pfam" id="PF01168">
    <property type="entry name" value="Ala_racemase_N"/>
    <property type="match status" value="1"/>
</dbReference>
<dbReference type="InterPro" id="IPR026956">
    <property type="entry name" value="D-ser_dehydrat-like_dom"/>
</dbReference>
<keyword evidence="2" id="KW-0456">Lyase</keyword>
<dbReference type="EMBL" id="JAUSTQ010000001">
    <property type="protein sequence ID" value="MDQ0158216.1"/>
    <property type="molecule type" value="Genomic_DNA"/>
</dbReference>
<evidence type="ECO:0000256" key="1">
    <source>
        <dbReference type="ARBA" id="ARBA00005323"/>
    </source>
</evidence>